<dbReference type="Proteomes" id="UP000287651">
    <property type="component" value="Unassembled WGS sequence"/>
</dbReference>
<reference evidence="1 2" key="1">
    <citation type="journal article" date="2014" name="Agronomy (Basel)">
        <title>A Draft Genome Sequence for Ensete ventricosum, the Drought-Tolerant Tree Against Hunger.</title>
        <authorList>
            <person name="Harrison J."/>
            <person name="Moore K.A."/>
            <person name="Paszkiewicz K."/>
            <person name="Jones T."/>
            <person name="Grant M."/>
            <person name="Ambacheew D."/>
            <person name="Muzemil S."/>
            <person name="Studholme D.J."/>
        </authorList>
    </citation>
    <scope>NUCLEOTIDE SEQUENCE [LARGE SCALE GENOMIC DNA]</scope>
</reference>
<sequence>MIKRSQESVNDMDPFTLTLLRSSKRNFSNISAIPALSYTPQVLFLRCLTKQETTKRTKGSQTQPYPIRFHIIRNGNFKKRDTKKEHPGRSMEAIEPGESNRESICDPFLSSFLPLSPPNPSTPEKSFTIFRWSGSHGVVFRYTESEWRADRSHARLERLLDPSRLFPFARLRGSTSARLRPN</sequence>
<gene>
    <name evidence="1" type="ORF">B296_00010703</name>
</gene>
<dbReference type="EMBL" id="AMZH03002368">
    <property type="protein sequence ID" value="RRT75822.1"/>
    <property type="molecule type" value="Genomic_DNA"/>
</dbReference>
<proteinExistence type="predicted"/>
<organism evidence="1 2">
    <name type="scientific">Ensete ventricosum</name>
    <name type="common">Abyssinian banana</name>
    <name type="synonym">Musa ensete</name>
    <dbReference type="NCBI Taxonomy" id="4639"/>
    <lineage>
        <taxon>Eukaryota</taxon>
        <taxon>Viridiplantae</taxon>
        <taxon>Streptophyta</taxon>
        <taxon>Embryophyta</taxon>
        <taxon>Tracheophyta</taxon>
        <taxon>Spermatophyta</taxon>
        <taxon>Magnoliopsida</taxon>
        <taxon>Liliopsida</taxon>
        <taxon>Zingiberales</taxon>
        <taxon>Musaceae</taxon>
        <taxon>Ensete</taxon>
    </lineage>
</organism>
<dbReference type="AlphaFoldDB" id="A0A427AI51"/>
<name>A0A427AI51_ENSVE</name>
<evidence type="ECO:0000313" key="1">
    <source>
        <dbReference type="EMBL" id="RRT75822.1"/>
    </source>
</evidence>
<comment type="caution">
    <text evidence="1">The sequence shown here is derived from an EMBL/GenBank/DDBJ whole genome shotgun (WGS) entry which is preliminary data.</text>
</comment>
<accession>A0A427AI51</accession>
<protein>
    <submittedName>
        <fullName evidence="1">Uncharacterized protein</fullName>
    </submittedName>
</protein>
<evidence type="ECO:0000313" key="2">
    <source>
        <dbReference type="Proteomes" id="UP000287651"/>
    </source>
</evidence>